<keyword evidence="9" id="KW-0472">Membrane</keyword>
<dbReference type="Gene3D" id="2.40.160.10">
    <property type="entry name" value="Porin"/>
    <property type="match status" value="1"/>
</dbReference>
<evidence type="ECO:0000256" key="1">
    <source>
        <dbReference type="ARBA" id="ARBA00004571"/>
    </source>
</evidence>
<evidence type="ECO:0000256" key="5">
    <source>
        <dbReference type="ARBA" id="ARBA00022692"/>
    </source>
</evidence>
<organism evidence="13 14">
    <name type="scientific">Caldimonas aquatica</name>
    <dbReference type="NCBI Taxonomy" id="376175"/>
    <lineage>
        <taxon>Bacteria</taxon>
        <taxon>Pseudomonadati</taxon>
        <taxon>Pseudomonadota</taxon>
        <taxon>Betaproteobacteria</taxon>
        <taxon>Burkholderiales</taxon>
        <taxon>Sphaerotilaceae</taxon>
        <taxon>Caldimonas</taxon>
    </lineage>
</organism>
<sequence>MKKSLLALAVLGAFAGAASAQSSVTLYGRVDLSVARNIGSDTTVLQNGSGSRLGVRGEEDLGGGLKATFNIEHRFAADTGAVGTNNNGADSATTNFWHGRSLVGLAGGFGSVNFGREYSPLFLYVALPADPWGFDTVAANGSLLGGITPSRKNNTLNYSSPNMSGFRAHAQLSLDEKVTNTADEEYGMGVALTYSAGPIFVGFGYDRGVAPAGSAEESPSYMLLSGSYNFGVAKLIAAYGRGTSRLDQKHRDMHIAATAPLGVGELRVSYNQLKNTTTDVKVSSKWGLGYHYPLSKRTTVYADVARDGEVANHKTGANIGLKHNF</sequence>
<dbReference type="PANTHER" id="PTHR34501:SF9">
    <property type="entry name" value="MAJOR OUTER MEMBRANE PROTEIN P.IA"/>
    <property type="match status" value="1"/>
</dbReference>
<evidence type="ECO:0000256" key="4">
    <source>
        <dbReference type="ARBA" id="ARBA00022452"/>
    </source>
</evidence>
<accession>A0ABY6MRF1</accession>
<evidence type="ECO:0000259" key="12">
    <source>
        <dbReference type="Pfam" id="PF13609"/>
    </source>
</evidence>
<evidence type="ECO:0000256" key="9">
    <source>
        <dbReference type="ARBA" id="ARBA00023136"/>
    </source>
</evidence>
<keyword evidence="14" id="KW-1185">Reference proteome</keyword>
<keyword evidence="10" id="KW-0998">Cell outer membrane</keyword>
<keyword evidence="6 11" id="KW-0732">Signal</keyword>
<dbReference type="InterPro" id="IPR033900">
    <property type="entry name" value="Gram_neg_porin_domain"/>
</dbReference>
<reference evidence="13" key="1">
    <citation type="submission" date="2022-10" db="EMBL/GenBank/DDBJ databases">
        <title>Complete genome sequence of Schlegelella aquatica LMG 23380.</title>
        <authorList>
            <person name="Musilova J."/>
            <person name="Kourilova X."/>
            <person name="Bezdicek M."/>
            <person name="Hermankova K."/>
            <person name="Obruca S."/>
            <person name="Sedlar K."/>
        </authorList>
    </citation>
    <scope>NUCLEOTIDE SEQUENCE</scope>
    <source>
        <strain evidence="13">LMG 23380</strain>
    </source>
</reference>
<evidence type="ECO:0000313" key="14">
    <source>
        <dbReference type="Proteomes" id="UP001163266"/>
    </source>
</evidence>
<evidence type="ECO:0000256" key="11">
    <source>
        <dbReference type="SAM" id="SignalP"/>
    </source>
</evidence>
<keyword evidence="7" id="KW-0406">Ion transport</keyword>
<feature type="signal peptide" evidence="11">
    <location>
        <begin position="1"/>
        <end position="20"/>
    </location>
</feature>
<evidence type="ECO:0000256" key="2">
    <source>
        <dbReference type="ARBA" id="ARBA00011233"/>
    </source>
</evidence>
<proteinExistence type="predicted"/>
<dbReference type="InterPro" id="IPR023614">
    <property type="entry name" value="Porin_dom_sf"/>
</dbReference>
<dbReference type="Proteomes" id="UP001163266">
    <property type="component" value="Chromosome"/>
</dbReference>
<evidence type="ECO:0000256" key="6">
    <source>
        <dbReference type="ARBA" id="ARBA00022729"/>
    </source>
</evidence>
<name>A0ABY6MRF1_9BURK</name>
<dbReference type="Pfam" id="PF13609">
    <property type="entry name" value="Porin_4"/>
    <property type="match status" value="1"/>
</dbReference>
<feature type="chain" id="PRO_5046998043" evidence="11">
    <location>
        <begin position="21"/>
        <end position="325"/>
    </location>
</feature>
<keyword evidence="8" id="KW-0626">Porin</keyword>
<dbReference type="PRINTS" id="PR00184">
    <property type="entry name" value="NEISSPPORIN"/>
</dbReference>
<gene>
    <name evidence="13" type="ORF">OMP39_13040</name>
</gene>
<keyword evidence="5" id="KW-0812">Transmembrane</keyword>
<protein>
    <submittedName>
        <fullName evidence="13">Porin</fullName>
    </submittedName>
</protein>
<keyword evidence="4" id="KW-1134">Transmembrane beta strand</keyword>
<keyword evidence="3" id="KW-0813">Transport</keyword>
<evidence type="ECO:0000256" key="7">
    <source>
        <dbReference type="ARBA" id="ARBA00023065"/>
    </source>
</evidence>
<dbReference type="InterPro" id="IPR002299">
    <property type="entry name" value="Porin_Neis"/>
</dbReference>
<evidence type="ECO:0000256" key="10">
    <source>
        <dbReference type="ARBA" id="ARBA00023237"/>
    </source>
</evidence>
<comment type="subcellular location">
    <subcellularLocation>
        <location evidence="1">Cell outer membrane</location>
        <topology evidence="1">Multi-pass membrane protein</topology>
    </subcellularLocation>
</comment>
<dbReference type="CDD" id="cd00342">
    <property type="entry name" value="gram_neg_porins"/>
    <property type="match status" value="1"/>
</dbReference>
<evidence type="ECO:0000313" key="13">
    <source>
        <dbReference type="EMBL" id="UZD54570.1"/>
    </source>
</evidence>
<dbReference type="PANTHER" id="PTHR34501">
    <property type="entry name" value="PROTEIN YDDL-RELATED"/>
    <property type="match status" value="1"/>
</dbReference>
<dbReference type="InterPro" id="IPR050298">
    <property type="entry name" value="Gram-neg_bact_OMP"/>
</dbReference>
<comment type="subunit">
    <text evidence="2">Homotrimer.</text>
</comment>
<dbReference type="SUPFAM" id="SSF56935">
    <property type="entry name" value="Porins"/>
    <property type="match status" value="1"/>
</dbReference>
<dbReference type="EMBL" id="CP110257">
    <property type="protein sequence ID" value="UZD54570.1"/>
    <property type="molecule type" value="Genomic_DNA"/>
</dbReference>
<evidence type="ECO:0000256" key="8">
    <source>
        <dbReference type="ARBA" id="ARBA00023114"/>
    </source>
</evidence>
<evidence type="ECO:0000256" key="3">
    <source>
        <dbReference type="ARBA" id="ARBA00022448"/>
    </source>
</evidence>
<feature type="domain" description="Porin" evidence="12">
    <location>
        <begin position="7"/>
        <end position="307"/>
    </location>
</feature>
<dbReference type="RefSeq" id="WP_264892150.1">
    <property type="nucleotide sequence ID" value="NZ_CP110257.1"/>
</dbReference>